<accession>A0A918D5A9</accession>
<reference evidence="2" key="2">
    <citation type="submission" date="2020-09" db="EMBL/GenBank/DDBJ databases">
        <authorList>
            <person name="Sun Q."/>
            <person name="Ohkuma M."/>
        </authorList>
    </citation>
    <scope>NUCLEOTIDE SEQUENCE</scope>
    <source>
        <strain evidence="2">JCM 17251</strain>
    </source>
</reference>
<name>A0A918D5A9_9BACI</name>
<dbReference type="AlphaFoldDB" id="A0A918D5A9"/>
<evidence type="ECO:0000256" key="1">
    <source>
        <dbReference type="SAM" id="Phobius"/>
    </source>
</evidence>
<keyword evidence="1" id="KW-0472">Membrane</keyword>
<feature type="transmembrane region" description="Helical" evidence="1">
    <location>
        <begin position="6"/>
        <end position="24"/>
    </location>
</feature>
<sequence length="118" mass="13752">MDTVLLVCSIVIVIFLGIYIVGLWKKPKLAALYIKQVRATWYFVFLAGSLVFINSYPESLFIRWEQYLIVLIGFFLIDSFIFLNLYVSKFGGNELKEHPEVEEAIAETQELLNHVFRK</sequence>
<dbReference type="RefSeq" id="WP_188859798.1">
    <property type="nucleotide sequence ID" value="NZ_BMOS01000060.1"/>
</dbReference>
<feature type="transmembrane region" description="Helical" evidence="1">
    <location>
        <begin position="36"/>
        <end position="55"/>
    </location>
</feature>
<dbReference type="GO" id="GO:0016020">
    <property type="term" value="C:membrane"/>
    <property type="evidence" value="ECO:0007669"/>
    <property type="project" value="InterPro"/>
</dbReference>
<keyword evidence="3" id="KW-1185">Reference proteome</keyword>
<reference evidence="2" key="1">
    <citation type="journal article" date="2014" name="Int. J. Syst. Evol. Microbiol.">
        <title>Complete genome sequence of Corynebacterium casei LMG S-19264T (=DSM 44701T), isolated from a smear-ripened cheese.</title>
        <authorList>
            <consortium name="US DOE Joint Genome Institute (JGI-PGF)"/>
            <person name="Walter F."/>
            <person name="Albersmeier A."/>
            <person name="Kalinowski J."/>
            <person name="Ruckert C."/>
        </authorList>
    </citation>
    <scope>NUCLEOTIDE SEQUENCE</scope>
    <source>
        <strain evidence="2">JCM 17251</strain>
    </source>
</reference>
<proteinExistence type="predicted"/>
<gene>
    <name evidence="2" type="ORF">GCM10007971_38340</name>
</gene>
<feature type="transmembrane region" description="Helical" evidence="1">
    <location>
        <begin position="67"/>
        <end position="87"/>
    </location>
</feature>
<evidence type="ECO:0000313" key="2">
    <source>
        <dbReference type="EMBL" id="GGN67465.1"/>
    </source>
</evidence>
<organism evidence="2 3">
    <name type="scientific">Oceanobacillus indicireducens</name>
    <dbReference type="NCBI Taxonomy" id="1004261"/>
    <lineage>
        <taxon>Bacteria</taxon>
        <taxon>Bacillati</taxon>
        <taxon>Bacillota</taxon>
        <taxon>Bacilli</taxon>
        <taxon>Bacillales</taxon>
        <taxon>Bacillaceae</taxon>
        <taxon>Oceanobacillus</taxon>
    </lineage>
</organism>
<comment type="caution">
    <text evidence="2">The sequence shown here is derived from an EMBL/GenBank/DDBJ whole genome shotgun (WGS) entry which is preliminary data.</text>
</comment>
<protein>
    <submittedName>
        <fullName evidence="2">Uncharacterized protein</fullName>
    </submittedName>
</protein>
<keyword evidence="1" id="KW-1133">Transmembrane helix</keyword>
<dbReference type="Pfam" id="PF14171">
    <property type="entry name" value="SpoIISA_toxin"/>
    <property type="match status" value="1"/>
</dbReference>
<dbReference type="InterPro" id="IPR025940">
    <property type="entry name" value="SpoIISA_toxin"/>
</dbReference>
<evidence type="ECO:0000313" key="3">
    <source>
        <dbReference type="Proteomes" id="UP000624041"/>
    </source>
</evidence>
<dbReference type="EMBL" id="BMOS01000060">
    <property type="protein sequence ID" value="GGN67465.1"/>
    <property type="molecule type" value="Genomic_DNA"/>
</dbReference>
<dbReference type="Proteomes" id="UP000624041">
    <property type="component" value="Unassembled WGS sequence"/>
</dbReference>
<keyword evidence="1" id="KW-0812">Transmembrane</keyword>